<keyword evidence="5 8" id="KW-0812">Transmembrane</keyword>
<dbReference type="EMBL" id="AEVS01000109">
    <property type="protein sequence ID" value="EGA63732.1"/>
    <property type="molecule type" value="Genomic_DNA"/>
</dbReference>
<evidence type="ECO:0000256" key="7">
    <source>
        <dbReference type="ARBA" id="ARBA00023136"/>
    </source>
</evidence>
<keyword evidence="6 8" id="KW-1133">Transmembrane helix</keyword>
<evidence type="ECO:0000256" key="2">
    <source>
        <dbReference type="ARBA" id="ARBA00009142"/>
    </source>
</evidence>
<evidence type="ECO:0000256" key="3">
    <source>
        <dbReference type="ARBA" id="ARBA00022448"/>
    </source>
</evidence>
<keyword evidence="7 8" id="KW-0472">Membrane</keyword>
<reference evidence="9 10" key="1">
    <citation type="journal article" date="2012" name="Int. J. Syst. Evol. Microbiol.">
        <title>Vibrio caribbeanicus sp. nov., isolated from the marine sponge Scleritoderma cyanea.</title>
        <authorList>
            <person name="Hoffmann M."/>
            <person name="Monday S.R."/>
            <person name="Allard M.W."/>
            <person name="Strain E.A."/>
            <person name="Whittaker P."/>
            <person name="Naum M."/>
            <person name="McCarthy P.J."/>
            <person name="Lopez J.V."/>
            <person name="Fischer M."/>
            <person name="Brown E.W."/>
        </authorList>
    </citation>
    <scope>NUCLEOTIDE SEQUENCE [LARGE SCALE GENOMIC DNA]</scope>
    <source>
        <strain evidence="9 10">LMG 20546</strain>
    </source>
</reference>
<dbReference type="OrthoDB" id="6197550at2"/>
<feature type="transmembrane region" description="Helical" evidence="8">
    <location>
        <begin position="12"/>
        <end position="34"/>
    </location>
</feature>
<sequence length="223" mass="23964">MIAGVFGFGGGMLLMAILPAFISPSLIIPLHGITQLASNSSRTLFSLNDVKWGLLRPFLIGSIIGSVIVVSVLSYIPVDYIPVAIGLYMLLNLWSPRFSAAISKYESYYLLGFVQTGLGLVVGATGPIVLAVLTKQLKSKDQIIATSSMCMTISHFAKIPVYFTLTSSLFSNVTLISYMVIGAVVGSFVGTKLRLAANNDKIIKIIKWMISLLAIRMVVAALV</sequence>
<feature type="transmembrane region" description="Helical" evidence="8">
    <location>
        <begin position="54"/>
        <end position="76"/>
    </location>
</feature>
<evidence type="ECO:0000256" key="1">
    <source>
        <dbReference type="ARBA" id="ARBA00004651"/>
    </source>
</evidence>
<feature type="transmembrane region" description="Helical" evidence="8">
    <location>
        <begin position="108"/>
        <end position="131"/>
    </location>
</feature>
<evidence type="ECO:0000256" key="4">
    <source>
        <dbReference type="ARBA" id="ARBA00022475"/>
    </source>
</evidence>
<feature type="transmembrane region" description="Helical" evidence="8">
    <location>
        <begin position="83"/>
        <end position="102"/>
    </location>
</feature>
<comment type="similarity">
    <text evidence="2 8">Belongs to the 4-toluene sulfonate uptake permease (TSUP) (TC 2.A.102) family.</text>
</comment>
<dbReference type="Pfam" id="PF01925">
    <property type="entry name" value="TauE"/>
    <property type="match status" value="1"/>
</dbReference>
<keyword evidence="10" id="KW-1185">Reference proteome</keyword>
<dbReference type="InterPro" id="IPR052017">
    <property type="entry name" value="TSUP"/>
</dbReference>
<evidence type="ECO:0000313" key="9">
    <source>
        <dbReference type="EMBL" id="EGA63732.1"/>
    </source>
</evidence>
<comment type="caution">
    <text evidence="9">The sequence shown here is derived from an EMBL/GenBank/DDBJ whole genome shotgun (WGS) entry which is preliminary data.</text>
</comment>
<dbReference type="AlphaFoldDB" id="E8LZY5"/>
<dbReference type="PANTHER" id="PTHR30269:SF37">
    <property type="entry name" value="MEMBRANE TRANSPORTER PROTEIN"/>
    <property type="match status" value="1"/>
</dbReference>
<protein>
    <recommendedName>
        <fullName evidence="8">Probable membrane transporter protein</fullName>
    </recommendedName>
</protein>
<dbReference type="STRING" id="945543.VIBR0546_21410"/>
<dbReference type="GO" id="GO:0005886">
    <property type="term" value="C:plasma membrane"/>
    <property type="evidence" value="ECO:0007669"/>
    <property type="project" value="UniProtKB-SubCell"/>
</dbReference>
<keyword evidence="3" id="KW-0813">Transport</keyword>
<dbReference type="PANTHER" id="PTHR30269">
    <property type="entry name" value="TRANSMEMBRANE PROTEIN YFCA"/>
    <property type="match status" value="1"/>
</dbReference>
<keyword evidence="4 8" id="KW-1003">Cell membrane</keyword>
<proteinExistence type="inferred from homology"/>
<comment type="subcellular location">
    <subcellularLocation>
        <location evidence="1 8">Cell membrane</location>
        <topology evidence="1 8">Multi-pass membrane protein</topology>
    </subcellularLocation>
</comment>
<evidence type="ECO:0000256" key="8">
    <source>
        <dbReference type="RuleBase" id="RU363041"/>
    </source>
</evidence>
<dbReference type="eggNOG" id="COG0730">
    <property type="taxonomic scope" value="Bacteria"/>
</dbReference>
<evidence type="ECO:0000313" key="10">
    <source>
        <dbReference type="Proteomes" id="UP000004371"/>
    </source>
</evidence>
<organism evidence="9 10">
    <name type="scientific">Vibrio brasiliensis LMG 20546</name>
    <dbReference type="NCBI Taxonomy" id="945543"/>
    <lineage>
        <taxon>Bacteria</taxon>
        <taxon>Pseudomonadati</taxon>
        <taxon>Pseudomonadota</taxon>
        <taxon>Gammaproteobacteria</taxon>
        <taxon>Vibrionales</taxon>
        <taxon>Vibrionaceae</taxon>
        <taxon>Vibrio</taxon>
        <taxon>Vibrio oreintalis group</taxon>
    </lineage>
</organism>
<accession>E8LZY5</accession>
<evidence type="ECO:0000256" key="6">
    <source>
        <dbReference type="ARBA" id="ARBA00022989"/>
    </source>
</evidence>
<dbReference type="InterPro" id="IPR002781">
    <property type="entry name" value="TM_pro_TauE-like"/>
</dbReference>
<dbReference type="Proteomes" id="UP000004371">
    <property type="component" value="Unassembled WGS sequence"/>
</dbReference>
<name>E8LZY5_9VIBR</name>
<evidence type="ECO:0000256" key="5">
    <source>
        <dbReference type="ARBA" id="ARBA00022692"/>
    </source>
</evidence>
<feature type="transmembrane region" description="Helical" evidence="8">
    <location>
        <begin position="175"/>
        <end position="193"/>
    </location>
</feature>
<feature type="transmembrane region" description="Helical" evidence="8">
    <location>
        <begin position="205"/>
        <end position="222"/>
    </location>
</feature>
<gene>
    <name evidence="9" type="ORF">VIBR0546_21410</name>
</gene>